<reference evidence="1" key="1">
    <citation type="journal article" date="2015" name="Nature">
        <title>Complex archaea that bridge the gap between prokaryotes and eukaryotes.</title>
        <authorList>
            <person name="Spang A."/>
            <person name="Saw J.H."/>
            <person name="Jorgensen S.L."/>
            <person name="Zaremba-Niedzwiedzka K."/>
            <person name="Martijn J."/>
            <person name="Lind A.E."/>
            <person name="van Eijk R."/>
            <person name="Schleper C."/>
            <person name="Guy L."/>
            <person name="Ettema T.J."/>
        </authorList>
    </citation>
    <scope>NUCLEOTIDE SEQUENCE</scope>
</reference>
<evidence type="ECO:0008006" key="2">
    <source>
        <dbReference type="Google" id="ProtNLM"/>
    </source>
</evidence>
<organism evidence="1">
    <name type="scientific">marine sediment metagenome</name>
    <dbReference type="NCBI Taxonomy" id="412755"/>
    <lineage>
        <taxon>unclassified sequences</taxon>
        <taxon>metagenomes</taxon>
        <taxon>ecological metagenomes</taxon>
    </lineage>
</organism>
<name>A0A0F9JPC2_9ZZZZ</name>
<sequence>MYRIEKIGEKNFYIKVLGTLPPSVARRLVNELGEELKNLTDYSVIVDGCDFIFLKLDSFEIILDFLKKNNEDLYRSAYIISKNPPLGTEIQYILDKADSPKRKIVNNLEDAKKWIGISDIVIQRD</sequence>
<protein>
    <recommendedName>
        <fullName evidence="2">STAS domain-containing protein</fullName>
    </recommendedName>
</protein>
<proteinExistence type="predicted"/>
<dbReference type="EMBL" id="LAZR01017352">
    <property type="protein sequence ID" value="KKM00783.1"/>
    <property type="molecule type" value="Genomic_DNA"/>
</dbReference>
<comment type="caution">
    <text evidence="1">The sequence shown here is derived from an EMBL/GenBank/DDBJ whole genome shotgun (WGS) entry which is preliminary data.</text>
</comment>
<dbReference type="AlphaFoldDB" id="A0A0F9JPC2"/>
<accession>A0A0F9JPC2</accession>
<gene>
    <name evidence="1" type="ORF">LCGC14_1800960</name>
</gene>
<evidence type="ECO:0000313" key="1">
    <source>
        <dbReference type="EMBL" id="KKM00783.1"/>
    </source>
</evidence>